<dbReference type="InterPro" id="IPR000276">
    <property type="entry name" value="GPCR_Rhodpsn"/>
</dbReference>
<keyword evidence="6 10" id="KW-0472">Membrane</keyword>
<reference evidence="13" key="1">
    <citation type="submission" date="2011-08" db="EMBL/GenBank/DDBJ databases">
        <authorList>
            <person name="Rombauts S."/>
        </authorList>
    </citation>
    <scope>NUCLEOTIDE SEQUENCE</scope>
    <source>
        <strain evidence="13">London</strain>
    </source>
</reference>
<accession>T1KJY4</accession>
<feature type="transmembrane region" description="Helical" evidence="10">
    <location>
        <begin position="405"/>
        <end position="424"/>
    </location>
</feature>
<name>T1KJY4_TETUR</name>
<evidence type="ECO:0000256" key="7">
    <source>
        <dbReference type="ARBA" id="ARBA00023170"/>
    </source>
</evidence>
<dbReference type="PRINTS" id="PR00237">
    <property type="entry name" value="GPCRRHODOPSN"/>
</dbReference>
<sequence>MCIMTALSSENVNHHHNQQQQSVDPNYQSSSSPLNLPPSLSPSFLTPPTISSKSNSNQNNVYTSNNEYNNNDINNFYKNNNNNNLSSQDGSINYKPYEQRVETYMVPIIFAFIFLIGSISNGLTILIIFRERLYRSPSYLFILNLSLGDLIVILGSLPFAATIYTFESWPYGETVCKLSEFIRDVSVSVTVFTLTVMSYDRYKATFALSPRSNLINYSRPTTGNRRHPPPIGPTPFHVKLLSLRYGNIVTGIWIVSAIIGLPAINAFILNLDLTDGKIIQVCYPFPVHLGTWYPKIVISVKFLILYLIPLTVICFCYTLISLKLHHYSKTNSSLANPEGSRLQSGFKLTTSDPLTRRHRFRRRIVIFFVVAFAICFFPNHVYLLWFYWNPDGTNSNQAFWHVWRIVGYILSFTNSCLNPIILYLTSQRFRAETKNYLSQFMKKYYKDDNHHNHDSPHQQHQPEGCDSPISFVINISTINYICRQNHQPGIIDFRKILE</sequence>
<feature type="transmembrane region" description="Helical" evidence="10">
    <location>
        <begin position="296"/>
        <end position="320"/>
    </location>
</feature>
<dbReference type="STRING" id="32264.T1KJY4"/>
<keyword evidence="5" id="KW-0297">G-protein coupled receptor</keyword>
<comment type="similarity">
    <text evidence="2">Belongs to the G-protein coupled receptor 1 family.</text>
</comment>
<keyword evidence="8" id="KW-0807">Transducer</keyword>
<keyword evidence="13" id="KW-1185">Reference proteome</keyword>
<evidence type="ECO:0000256" key="8">
    <source>
        <dbReference type="ARBA" id="ARBA00023224"/>
    </source>
</evidence>
<feature type="domain" description="G-protein coupled receptors family 1 profile" evidence="11">
    <location>
        <begin position="120"/>
        <end position="422"/>
    </location>
</feature>
<evidence type="ECO:0000256" key="2">
    <source>
        <dbReference type="ARBA" id="ARBA00010663"/>
    </source>
</evidence>
<keyword evidence="7" id="KW-0675">Receptor</keyword>
<reference evidence="12" key="2">
    <citation type="submission" date="2015-06" db="UniProtKB">
        <authorList>
            <consortium name="EnsemblMetazoa"/>
        </authorList>
    </citation>
    <scope>IDENTIFICATION</scope>
</reference>
<feature type="region of interest" description="Disordered" evidence="9">
    <location>
        <begin position="7"/>
        <end position="35"/>
    </location>
</feature>
<organism evidence="12 13">
    <name type="scientific">Tetranychus urticae</name>
    <name type="common">Two-spotted spider mite</name>
    <dbReference type="NCBI Taxonomy" id="32264"/>
    <lineage>
        <taxon>Eukaryota</taxon>
        <taxon>Metazoa</taxon>
        <taxon>Ecdysozoa</taxon>
        <taxon>Arthropoda</taxon>
        <taxon>Chelicerata</taxon>
        <taxon>Arachnida</taxon>
        <taxon>Acari</taxon>
        <taxon>Acariformes</taxon>
        <taxon>Trombidiformes</taxon>
        <taxon>Prostigmata</taxon>
        <taxon>Eleutherengona</taxon>
        <taxon>Raphignathae</taxon>
        <taxon>Tetranychoidea</taxon>
        <taxon>Tetranychidae</taxon>
        <taxon>Tetranychus</taxon>
    </lineage>
</organism>
<dbReference type="Proteomes" id="UP000015104">
    <property type="component" value="Unassembled WGS sequence"/>
</dbReference>
<dbReference type="HOGENOM" id="CLU_009579_6_2_1"/>
<proteinExistence type="inferred from homology"/>
<feature type="transmembrane region" description="Helical" evidence="10">
    <location>
        <begin position="104"/>
        <end position="129"/>
    </location>
</feature>
<dbReference type="SUPFAM" id="SSF81321">
    <property type="entry name" value="Family A G protein-coupled receptor-like"/>
    <property type="match status" value="1"/>
</dbReference>
<evidence type="ECO:0000256" key="9">
    <source>
        <dbReference type="SAM" id="MobiDB-lite"/>
    </source>
</evidence>
<dbReference type="EnsemblMetazoa" id="tetur13g01650.1">
    <property type="protein sequence ID" value="tetur13g01650.1"/>
    <property type="gene ID" value="tetur13g01650"/>
</dbReference>
<dbReference type="InterPro" id="IPR017452">
    <property type="entry name" value="GPCR_Rhodpsn_7TM"/>
</dbReference>
<keyword evidence="4 10" id="KW-1133">Transmembrane helix</keyword>
<dbReference type="eggNOG" id="KOG4219">
    <property type="taxonomic scope" value="Eukaryota"/>
</dbReference>
<evidence type="ECO:0000256" key="10">
    <source>
        <dbReference type="SAM" id="Phobius"/>
    </source>
</evidence>
<dbReference type="Pfam" id="PF00001">
    <property type="entry name" value="7tm_1"/>
    <property type="match status" value="2"/>
</dbReference>
<dbReference type="AlphaFoldDB" id="T1KJY4"/>
<evidence type="ECO:0000313" key="12">
    <source>
        <dbReference type="EnsemblMetazoa" id="tetur13g01650.1"/>
    </source>
</evidence>
<dbReference type="EMBL" id="CAEY01000170">
    <property type="status" value="NOT_ANNOTATED_CDS"/>
    <property type="molecule type" value="Genomic_DNA"/>
</dbReference>
<feature type="transmembrane region" description="Helical" evidence="10">
    <location>
        <begin position="364"/>
        <end position="385"/>
    </location>
</feature>
<evidence type="ECO:0000256" key="1">
    <source>
        <dbReference type="ARBA" id="ARBA00004141"/>
    </source>
</evidence>
<evidence type="ECO:0000256" key="3">
    <source>
        <dbReference type="ARBA" id="ARBA00022692"/>
    </source>
</evidence>
<feature type="transmembrane region" description="Helical" evidence="10">
    <location>
        <begin position="141"/>
        <end position="161"/>
    </location>
</feature>
<protein>
    <recommendedName>
        <fullName evidence="11">G-protein coupled receptors family 1 profile domain-containing protein</fullName>
    </recommendedName>
</protein>
<dbReference type="PANTHER" id="PTHR45695:SF26">
    <property type="entry name" value="NEUROPEPTIDE CCHAMIDE-1 RECEPTOR"/>
    <property type="match status" value="1"/>
</dbReference>
<evidence type="ECO:0000256" key="4">
    <source>
        <dbReference type="ARBA" id="ARBA00022989"/>
    </source>
</evidence>
<dbReference type="PANTHER" id="PTHR45695">
    <property type="entry name" value="LEUCOKININ RECEPTOR-RELATED"/>
    <property type="match status" value="1"/>
</dbReference>
<evidence type="ECO:0000313" key="13">
    <source>
        <dbReference type="Proteomes" id="UP000015104"/>
    </source>
</evidence>
<evidence type="ECO:0000256" key="5">
    <source>
        <dbReference type="ARBA" id="ARBA00023040"/>
    </source>
</evidence>
<dbReference type="GO" id="GO:0005886">
    <property type="term" value="C:plasma membrane"/>
    <property type="evidence" value="ECO:0007669"/>
    <property type="project" value="TreeGrafter"/>
</dbReference>
<dbReference type="Gene3D" id="1.20.1070.10">
    <property type="entry name" value="Rhodopsin 7-helix transmembrane proteins"/>
    <property type="match status" value="1"/>
</dbReference>
<feature type="transmembrane region" description="Helical" evidence="10">
    <location>
        <begin position="245"/>
        <end position="268"/>
    </location>
</feature>
<comment type="subcellular location">
    <subcellularLocation>
        <location evidence="1">Membrane</location>
        <topology evidence="1">Multi-pass membrane protein</topology>
    </subcellularLocation>
</comment>
<dbReference type="PROSITE" id="PS50262">
    <property type="entry name" value="G_PROTEIN_RECEP_F1_2"/>
    <property type="match status" value="1"/>
</dbReference>
<dbReference type="GO" id="GO:0008188">
    <property type="term" value="F:neuropeptide receptor activity"/>
    <property type="evidence" value="ECO:0007669"/>
    <property type="project" value="TreeGrafter"/>
</dbReference>
<evidence type="ECO:0000259" key="11">
    <source>
        <dbReference type="PROSITE" id="PS50262"/>
    </source>
</evidence>
<evidence type="ECO:0000256" key="6">
    <source>
        <dbReference type="ARBA" id="ARBA00023136"/>
    </source>
</evidence>
<keyword evidence="3 10" id="KW-0812">Transmembrane</keyword>